<evidence type="ECO:0000313" key="1">
    <source>
        <dbReference type="EMBL" id="OGF53143.1"/>
    </source>
</evidence>
<sequence length="152" mass="16844">METKEQIYRVRGSWTGDLHGRGIIQNEEGTFKTNFAVPSNFGGPEGAMTNPEEIFLSSACACYLVTLAIIAEKMRLPVKNITCTAEGRVTSDLHDGHHFRDIALHPHFELEGDGDKYDEAIARAVQLAEQRCIISRAVKGSVKYEIKHTVAV</sequence>
<dbReference type="STRING" id="1817864.A2Z21_09570"/>
<gene>
    <name evidence="1" type="ORF">A2Z21_09570</name>
</gene>
<reference evidence="1 2" key="1">
    <citation type="journal article" date="2016" name="Nat. Commun.">
        <title>Thousands of microbial genomes shed light on interconnected biogeochemical processes in an aquifer system.</title>
        <authorList>
            <person name="Anantharaman K."/>
            <person name="Brown C.T."/>
            <person name="Hug L.A."/>
            <person name="Sharon I."/>
            <person name="Castelle C.J."/>
            <person name="Probst A.J."/>
            <person name="Thomas B.C."/>
            <person name="Singh A."/>
            <person name="Wilkins M.J."/>
            <person name="Karaoz U."/>
            <person name="Brodie E.L."/>
            <person name="Williams K.H."/>
            <person name="Hubbard S.S."/>
            <person name="Banfield J.F."/>
        </authorList>
    </citation>
    <scope>NUCLEOTIDE SEQUENCE [LARGE SCALE GENOMIC DNA]</scope>
    <source>
        <strain evidence="2">RBG_16_55_9</strain>
    </source>
</reference>
<proteinExistence type="predicted"/>
<evidence type="ECO:0008006" key="3">
    <source>
        <dbReference type="Google" id="ProtNLM"/>
    </source>
</evidence>
<dbReference type="PANTHER" id="PTHR42830:SF2">
    <property type="entry name" value="OSMC_OHR FAMILY PROTEIN"/>
    <property type="match status" value="1"/>
</dbReference>
<name>A0A1F5UPR5_FRAXR</name>
<evidence type="ECO:0000313" key="2">
    <source>
        <dbReference type="Proteomes" id="UP000179157"/>
    </source>
</evidence>
<comment type="caution">
    <text evidence="1">The sequence shown here is derived from an EMBL/GenBank/DDBJ whole genome shotgun (WGS) entry which is preliminary data.</text>
</comment>
<organism evidence="1 2">
    <name type="scientific">Fraserbacteria sp. (strain RBG_16_55_9)</name>
    <dbReference type="NCBI Taxonomy" id="1817864"/>
    <lineage>
        <taxon>Bacteria</taxon>
        <taxon>Candidatus Fraseribacteriota</taxon>
    </lineage>
</organism>
<dbReference type="EMBL" id="MFGX01000115">
    <property type="protein sequence ID" value="OGF53143.1"/>
    <property type="molecule type" value="Genomic_DNA"/>
</dbReference>
<dbReference type="Pfam" id="PF02566">
    <property type="entry name" value="OsmC"/>
    <property type="match status" value="1"/>
</dbReference>
<accession>A0A1F5UPR5</accession>
<dbReference type="InterPro" id="IPR036102">
    <property type="entry name" value="OsmC/Ohrsf"/>
</dbReference>
<dbReference type="Proteomes" id="UP000179157">
    <property type="component" value="Unassembled WGS sequence"/>
</dbReference>
<dbReference type="Gene3D" id="3.30.300.20">
    <property type="match status" value="1"/>
</dbReference>
<dbReference type="InterPro" id="IPR015946">
    <property type="entry name" value="KH_dom-like_a/b"/>
</dbReference>
<dbReference type="InterPro" id="IPR003718">
    <property type="entry name" value="OsmC/Ohr_fam"/>
</dbReference>
<dbReference type="PANTHER" id="PTHR42830">
    <property type="entry name" value="OSMOTICALLY INDUCIBLE FAMILY PROTEIN"/>
    <property type="match status" value="1"/>
</dbReference>
<dbReference type="SUPFAM" id="SSF82784">
    <property type="entry name" value="OsmC-like"/>
    <property type="match status" value="1"/>
</dbReference>
<dbReference type="AlphaFoldDB" id="A0A1F5UPR5"/>
<protein>
    <recommendedName>
        <fullName evidence="3">Osmotically inducible protein OsmC</fullName>
    </recommendedName>
</protein>
<dbReference type="InterPro" id="IPR052707">
    <property type="entry name" value="OsmC_Ohr_Peroxiredoxin"/>
</dbReference>